<dbReference type="InterPro" id="IPR013094">
    <property type="entry name" value="AB_hydrolase_3"/>
</dbReference>
<dbReference type="GO" id="GO:0016787">
    <property type="term" value="F:hydrolase activity"/>
    <property type="evidence" value="ECO:0007669"/>
    <property type="project" value="UniProtKB-KW"/>
</dbReference>
<keyword evidence="4" id="KW-1185">Reference proteome</keyword>
<feature type="domain" description="Alpha/beta hydrolase fold-3" evidence="2">
    <location>
        <begin position="115"/>
        <end position="323"/>
    </location>
</feature>
<proteinExistence type="predicted"/>
<gene>
    <name evidence="3" type="ORF">BG011_000431</name>
</gene>
<comment type="caution">
    <text evidence="3">The sequence shown here is derived from an EMBL/GenBank/DDBJ whole genome shotgun (WGS) entry which is preliminary data.</text>
</comment>
<evidence type="ECO:0000259" key="2">
    <source>
        <dbReference type="Pfam" id="PF07859"/>
    </source>
</evidence>
<dbReference type="InterPro" id="IPR029058">
    <property type="entry name" value="AB_hydrolase_fold"/>
</dbReference>
<dbReference type="PANTHER" id="PTHR48081:SF31">
    <property type="entry name" value="STERYL ACETYL HYDROLASE MUG81-RELATED"/>
    <property type="match status" value="1"/>
</dbReference>
<protein>
    <recommendedName>
        <fullName evidence="2">Alpha/beta hydrolase fold-3 domain-containing protein</fullName>
    </recommendedName>
</protein>
<evidence type="ECO:0000313" key="4">
    <source>
        <dbReference type="Proteomes" id="UP000726737"/>
    </source>
</evidence>
<dbReference type="InterPro" id="IPR050300">
    <property type="entry name" value="GDXG_lipolytic_enzyme"/>
</dbReference>
<evidence type="ECO:0000313" key="3">
    <source>
        <dbReference type="EMBL" id="KAG0262007.1"/>
    </source>
</evidence>
<dbReference type="EMBL" id="JAAAJA010000109">
    <property type="protein sequence ID" value="KAG0262007.1"/>
    <property type="molecule type" value="Genomic_DNA"/>
</dbReference>
<reference evidence="3" key="1">
    <citation type="journal article" date="2020" name="Fungal Divers.">
        <title>Resolving the Mortierellaceae phylogeny through synthesis of multi-gene phylogenetics and phylogenomics.</title>
        <authorList>
            <person name="Vandepol N."/>
            <person name="Liber J."/>
            <person name="Desiro A."/>
            <person name="Na H."/>
            <person name="Kennedy M."/>
            <person name="Barry K."/>
            <person name="Grigoriev I.V."/>
            <person name="Miller A.N."/>
            <person name="O'Donnell K."/>
            <person name="Stajich J.E."/>
            <person name="Bonito G."/>
        </authorList>
    </citation>
    <scope>NUCLEOTIDE SEQUENCE</scope>
    <source>
        <strain evidence="3">KOD948</strain>
    </source>
</reference>
<accession>A0A9P6Q8X4</accession>
<dbReference type="SUPFAM" id="SSF53474">
    <property type="entry name" value="alpha/beta-Hydrolases"/>
    <property type="match status" value="1"/>
</dbReference>
<dbReference type="Proteomes" id="UP000726737">
    <property type="component" value="Unassembled WGS sequence"/>
</dbReference>
<dbReference type="PANTHER" id="PTHR48081">
    <property type="entry name" value="AB HYDROLASE SUPERFAMILY PROTEIN C4A8.06C"/>
    <property type="match status" value="1"/>
</dbReference>
<dbReference type="AlphaFoldDB" id="A0A9P6Q8X4"/>
<sequence>MAKFTGLYITGKTPAKVPYWIGMQAAMLFPVIECLSIRQSRMLMKTALKMLDWRDGLGSEAVRAKWTTKVHGEGWQGHWIPFQDQLNTVTSIKGSPKATHTPSDTPVGAGCDIIVLSIHGGGYIDGHALMFLNYFRNWMKSVQKNQNLKIGILSIEYGLSPENPYPYAMNEIISAYRDLVKIHGVDSKRIVLLGDSAGGNICLGTSLKLRDAFSELGSPAGHILICPWVRSKDPIKSSMYDVVSSIGCEIYAEAYTQNDPAIVMCPYTSPYSAPTLAGLPPMLIFIGGVEILRPSIEKFVVKAQADGVNVKAVVGEGRAHNYMLMKDLSTKEDRVEAHQAMGEFVLQAHQRFTQMSLSH</sequence>
<dbReference type="Gene3D" id="3.40.50.1820">
    <property type="entry name" value="alpha/beta hydrolase"/>
    <property type="match status" value="1"/>
</dbReference>
<keyword evidence="1" id="KW-0378">Hydrolase</keyword>
<evidence type="ECO:0000256" key="1">
    <source>
        <dbReference type="ARBA" id="ARBA00022801"/>
    </source>
</evidence>
<dbReference type="OrthoDB" id="408631at2759"/>
<name>A0A9P6Q8X4_9FUNG</name>
<dbReference type="Pfam" id="PF07859">
    <property type="entry name" value="Abhydrolase_3"/>
    <property type="match status" value="1"/>
</dbReference>
<organism evidence="3 4">
    <name type="scientific">Mortierella polycephala</name>
    <dbReference type="NCBI Taxonomy" id="41804"/>
    <lineage>
        <taxon>Eukaryota</taxon>
        <taxon>Fungi</taxon>
        <taxon>Fungi incertae sedis</taxon>
        <taxon>Mucoromycota</taxon>
        <taxon>Mortierellomycotina</taxon>
        <taxon>Mortierellomycetes</taxon>
        <taxon>Mortierellales</taxon>
        <taxon>Mortierellaceae</taxon>
        <taxon>Mortierella</taxon>
    </lineage>
</organism>